<reference evidence="1 2" key="1">
    <citation type="submission" date="2021-02" db="EMBL/GenBank/DDBJ databases">
        <title>Actinophytocola xerophila sp. nov., isolated from soil of cotton cropping field.</title>
        <authorList>
            <person name="Huang R."/>
            <person name="Chen X."/>
            <person name="Ge X."/>
            <person name="Liu W."/>
        </authorList>
    </citation>
    <scope>NUCLEOTIDE SEQUENCE [LARGE SCALE GENOMIC DNA]</scope>
    <source>
        <strain evidence="1 2">S1-96</strain>
    </source>
</reference>
<sequence>MTGFMEMNTDTTSRFMDGMATVADTFATGWASAKGDITAAEAGIGTDVLAAAFVAGYRTRTDSLVAALDRVPEVYRAMSAAGQRCVAEYRTADEASAAALNQVSSGGVARWS</sequence>
<accession>A0ABT2JCP5</accession>
<keyword evidence="2" id="KW-1185">Reference proteome</keyword>
<protein>
    <recommendedName>
        <fullName evidence="3">ESX-1 secretion-associated protein</fullName>
    </recommendedName>
</protein>
<evidence type="ECO:0000313" key="2">
    <source>
        <dbReference type="Proteomes" id="UP001156441"/>
    </source>
</evidence>
<evidence type="ECO:0000313" key="1">
    <source>
        <dbReference type="EMBL" id="MCT2585627.1"/>
    </source>
</evidence>
<comment type="caution">
    <text evidence="1">The sequence shown here is derived from an EMBL/GenBank/DDBJ whole genome shotgun (WGS) entry which is preliminary data.</text>
</comment>
<dbReference type="RefSeq" id="WP_260193287.1">
    <property type="nucleotide sequence ID" value="NZ_JAFFZE010000016.1"/>
</dbReference>
<dbReference type="EMBL" id="JAFFZE010000016">
    <property type="protein sequence ID" value="MCT2585627.1"/>
    <property type="molecule type" value="Genomic_DNA"/>
</dbReference>
<dbReference type="Proteomes" id="UP001156441">
    <property type="component" value="Unassembled WGS sequence"/>
</dbReference>
<proteinExistence type="predicted"/>
<gene>
    <name evidence="1" type="ORF">JT362_21140</name>
</gene>
<evidence type="ECO:0008006" key="3">
    <source>
        <dbReference type="Google" id="ProtNLM"/>
    </source>
</evidence>
<organism evidence="1 2">
    <name type="scientific">Actinophytocola gossypii</name>
    <dbReference type="NCBI Taxonomy" id="2812003"/>
    <lineage>
        <taxon>Bacteria</taxon>
        <taxon>Bacillati</taxon>
        <taxon>Actinomycetota</taxon>
        <taxon>Actinomycetes</taxon>
        <taxon>Pseudonocardiales</taxon>
        <taxon>Pseudonocardiaceae</taxon>
    </lineage>
</organism>
<name>A0ABT2JCP5_9PSEU</name>